<keyword evidence="3" id="KW-1185">Reference proteome</keyword>
<reference evidence="2 3" key="1">
    <citation type="journal article" date="2018" name="Mol. Plant">
        <title>The genome of Artemisia annua provides insight into the evolution of Asteraceae family and artemisinin biosynthesis.</title>
        <authorList>
            <person name="Shen Q."/>
            <person name="Zhang L."/>
            <person name="Liao Z."/>
            <person name="Wang S."/>
            <person name="Yan T."/>
            <person name="Shi P."/>
            <person name="Liu M."/>
            <person name="Fu X."/>
            <person name="Pan Q."/>
            <person name="Wang Y."/>
            <person name="Lv Z."/>
            <person name="Lu X."/>
            <person name="Zhang F."/>
            <person name="Jiang W."/>
            <person name="Ma Y."/>
            <person name="Chen M."/>
            <person name="Hao X."/>
            <person name="Li L."/>
            <person name="Tang Y."/>
            <person name="Lv G."/>
            <person name="Zhou Y."/>
            <person name="Sun X."/>
            <person name="Brodelius P.E."/>
            <person name="Rose J.K.C."/>
            <person name="Tang K."/>
        </authorList>
    </citation>
    <scope>NUCLEOTIDE SEQUENCE [LARGE SCALE GENOMIC DNA]</scope>
    <source>
        <strain evidence="3">cv. Huhao1</strain>
        <tissue evidence="2">Leaf</tissue>
    </source>
</reference>
<gene>
    <name evidence="2" type="ORF">CTI12_AA344630</name>
</gene>
<protein>
    <submittedName>
        <fullName evidence="2">Uncharacterized protein</fullName>
    </submittedName>
</protein>
<organism evidence="2 3">
    <name type="scientific">Artemisia annua</name>
    <name type="common">Sweet wormwood</name>
    <dbReference type="NCBI Taxonomy" id="35608"/>
    <lineage>
        <taxon>Eukaryota</taxon>
        <taxon>Viridiplantae</taxon>
        <taxon>Streptophyta</taxon>
        <taxon>Embryophyta</taxon>
        <taxon>Tracheophyta</taxon>
        <taxon>Spermatophyta</taxon>
        <taxon>Magnoliopsida</taxon>
        <taxon>eudicotyledons</taxon>
        <taxon>Gunneridae</taxon>
        <taxon>Pentapetalae</taxon>
        <taxon>asterids</taxon>
        <taxon>campanulids</taxon>
        <taxon>Asterales</taxon>
        <taxon>Asteraceae</taxon>
        <taxon>Asteroideae</taxon>
        <taxon>Anthemideae</taxon>
        <taxon>Artemisiinae</taxon>
        <taxon>Artemisia</taxon>
    </lineage>
</organism>
<feature type="compositionally biased region" description="Acidic residues" evidence="1">
    <location>
        <begin position="49"/>
        <end position="61"/>
    </location>
</feature>
<proteinExistence type="predicted"/>
<accession>A0A2U1MT17</accession>
<comment type="caution">
    <text evidence="2">The sequence shown here is derived from an EMBL/GenBank/DDBJ whole genome shotgun (WGS) entry which is preliminary data.</text>
</comment>
<dbReference type="EMBL" id="PKPP01004426">
    <property type="protein sequence ID" value="PWA64411.1"/>
    <property type="molecule type" value="Genomic_DNA"/>
</dbReference>
<dbReference type="AlphaFoldDB" id="A0A2U1MT17"/>
<evidence type="ECO:0000256" key="1">
    <source>
        <dbReference type="SAM" id="MobiDB-lite"/>
    </source>
</evidence>
<name>A0A2U1MT17_ARTAN</name>
<feature type="compositionally biased region" description="Basic and acidic residues" evidence="1">
    <location>
        <begin position="39"/>
        <end position="48"/>
    </location>
</feature>
<evidence type="ECO:0000313" key="3">
    <source>
        <dbReference type="Proteomes" id="UP000245207"/>
    </source>
</evidence>
<sequence length="115" mass="12972">MEEVARPSTSDETLEPRPRKNQQMYKETSKSRGSGAIKSLDEKFKGGADSEDYDPYDDDKDEVSQPLNTEMLISLVHMVLVPVVNLDDSGLRLTSFVESNVVMWLLVFCDVVLLM</sequence>
<feature type="region of interest" description="Disordered" evidence="1">
    <location>
        <begin position="1"/>
        <end position="63"/>
    </location>
</feature>
<dbReference type="Proteomes" id="UP000245207">
    <property type="component" value="Unassembled WGS sequence"/>
</dbReference>
<evidence type="ECO:0000313" key="2">
    <source>
        <dbReference type="EMBL" id="PWA64411.1"/>
    </source>
</evidence>